<dbReference type="EMBL" id="JAHLQT010020459">
    <property type="protein sequence ID" value="KAG7168199.1"/>
    <property type="molecule type" value="Genomic_DNA"/>
</dbReference>
<sequence>LQDSSSLASDHSQSSTPMFRGHRRRRFWRRGGSNQGGGEGGGGAYSDSEYSPPTWRHYLTDANSNKMTPAGQSPPLCSEKRTNKAGSGRPSRSGHLRHTGSLTYGKESQVARENFLASIRGGVEKNAENVSPLPSPDEERHSVYDNVPLIICNKSYHDYQPEVMDS</sequence>
<comment type="caution">
    <text evidence="2">The sequence shown here is derived from an EMBL/GenBank/DDBJ whole genome shotgun (WGS) entry which is preliminary data.</text>
</comment>
<reference evidence="2" key="1">
    <citation type="journal article" date="2021" name="Sci. Adv.">
        <title>The American lobster genome reveals insights on longevity, neural, and immune adaptations.</title>
        <authorList>
            <person name="Polinski J.M."/>
            <person name="Zimin A.V."/>
            <person name="Clark K.F."/>
            <person name="Kohn A.B."/>
            <person name="Sadowski N."/>
            <person name="Timp W."/>
            <person name="Ptitsyn A."/>
            <person name="Khanna P."/>
            <person name="Romanova D.Y."/>
            <person name="Williams P."/>
            <person name="Greenwood S.J."/>
            <person name="Moroz L.L."/>
            <person name="Walt D.R."/>
            <person name="Bodnar A.G."/>
        </authorList>
    </citation>
    <scope>NUCLEOTIDE SEQUENCE</scope>
    <source>
        <strain evidence="2">GMGI-L3</strain>
    </source>
</reference>
<evidence type="ECO:0000256" key="1">
    <source>
        <dbReference type="SAM" id="MobiDB-lite"/>
    </source>
</evidence>
<feature type="non-terminal residue" evidence="2">
    <location>
        <position position="1"/>
    </location>
</feature>
<keyword evidence="3" id="KW-1185">Reference proteome</keyword>
<evidence type="ECO:0000313" key="3">
    <source>
        <dbReference type="Proteomes" id="UP000747542"/>
    </source>
</evidence>
<feature type="compositionally biased region" description="Basic residues" evidence="1">
    <location>
        <begin position="20"/>
        <end position="29"/>
    </location>
</feature>
<feature type="region of interest" description="Disordered" evidence="1">
    <location>
        <begin position="1"/>
        <end position="107"/>
    </location>
</feature>
<feature type="non-terminal residue" evidence="2">
    <location>
        <position position="166"/>
    </location>
</feature>
<proteinExistence type="predicted"/>
<dbReference type="AlphaFoldDB" id="A0A8J5MYU8"/>
<feature type="compositionally biased region" description="Polar residues" evidence="1">
    <location>
        <begin position="61"/>
        <end position="71"/>
    </location>
</feature>
<protein>
    <submittedName>
        <fullName evidence="2">Putative rho GTPase-activating protein 7-like 1</fullName>
    </submittedName>
</protein>
<feature type="compositionally biased region" description="Gly residues" evidence="1">
    <location>
        <begin position="33"/>
        <end position="44"/>
    </location>
</feature>
<organism evidence="2 3">
    <name type="scientific">Homarus americanus</name>
    <name type="common">American lobster</name>
    <dbReference type="NCBI Taxonomy" id="6706"/>
    <lineage>
        <taxon>Eukaryota</taxon>
        <taxon>Metazoa</taxon>
        <taxon>Ecdysozoa</taxon>
        <taxon>Arthropoda</taxon>
        <taxon>Crustacea</taxon>
        <taxon>Multicrustacea</taxon>
        <taxon>Malacostraca</taxon>
        <taxon>Eumalacostraca</taxon>
        <taxon>Eucarida</taxon>
        <taxon>Decapoda</taxon>
        <taxon>Pleocyemata</taxon>
        <taxon>Astacidea</taxon>
        <taxon>Nephropoidea</taxon>
        <taxon>Nephropidae</taxon>
        <taxon>Homarus</taxon>
    </lineage>
</organism>
<feature type="compositionally biased region" description="Low complexity" evidence="1">
    <location>
        <begin position="1"/>
        <end position="15"/>
    </location>
</feature>
<gene>
    <name evidence="2" type="primary">Arhgap7-L1</name>
    <name evidence="2" type="ORF">Hamer_G016833</name>
</gene>
<accession>A0A8J5MYU8</accession>
<evidence type="ECO:0000313" key="2">
    <source>
        <dbReference type="EMBL" id="KAG7168199.1"/>
    </source>
</evidence>
<name>A0A8J5MYU8_HOMAM</name>
<dbReference type="Proteomes" id="UP000747542">
    <property type="component" value="Unassembled WGS sequence"/>
</dbReference>